<feature type="compositionally biased region" description="Low complexity" evidence="1">
    <location>
        <begin position="37"/>
        <end position="61"/>
    </location>
</feature>
<reference evidence="2" key="1">
    <citation type="submission" date="2023-10" db="EMBL/GenBank/DDBJ databases">
        <title>Genome assemblies of two species of porcelain crab, Petrolisthes cinctipes and Petrolisthes manimaculis (Anomura: Porcellanidae).</title>
        <authorList>
            <person name="Angst P."/>
        </authorList>
    </citation>
    <scope>NUCLEOTIDE SEQUENCE</scope>
    <source>
        <strain evidence="2">PB745_01</strain>
        <tissue evidence="2">Gill</tissue>
    </source>
</reference>
<evidence type="ECO:0000313" key="3">
    <source>
        <dbReference type="Proteomes" id="UP001286313"/>
    </source>
</evidence>
<evidence type="ECO:0000313" key="2">
    <source>
        <dbReference type="EMBL" id="KAK3878623.1"/>
    </source>
</evidence>
<name>A0AAE1FQH4_PETCI</name>
<dbReference type="AlphaFoldDB" id="A0AAE1FQH4"/>
<evidence type="ECO:0000256" key="1">
    <source>
        <dbReference type="SAM" id="MobiDB-lite"/>
    </source>
</evidence>
<accession>A0AAE1FQH4</accession>
<sequence>MEEEEFTLQKEKQSQQITIMFVDGLVLLARLCVPAAVQSPSSPESEQSRVRAVQSPSSPESEQSRVRAVQSPC</sequence>
<feature type="region of interest" description="Disordered" evidence="1">
    <location>
        <begin position="37"/>
        <end position="73"/>
    </location>
</feature>
<dbReference type="EMBL" id="JAWQEG010001538">
    <property type="protein sequence ID" value="KAK3878623.1"/>
    <property type="molecule type" value="Genomic_DNA"/>
</dbReference>
<protein>
    <submittedName>
        <fullName evidence="2">Uncharacterized protein</fullName>
    </submittedName>
</protein>
<organism evidence="2 3">
    <name type="scientific">Petrolisthes cinctipes</name>
    <name type="common">Flat porcelain crab</name>
    <dbReference type="NCBI Taxonomy" id="88211"/>
    <lineage>
        <taxon>Eukaryota</taxon>
        <taxon>Metazoa</taxon>
        <taxon>Ecdysozoa</taxon>
        <taxon>Arthropoda</taxon>
        <taxon>Crustacea</taxon>
        <taxon>Multicrustacea</taxon>
        <taxon>Malacostraca</taxon>
        <taxon>Eumalacostraca</taxon>
        <taxon>Eucarida</taxon>
        <taxon>Decapoda</taxon>
        <taxon>Pleocyemata</taxon>
        <taxon>Anomura</taxon>
        <taxon>Galatheoidea</taxon>
        <taxon>Porcellanidae</taxon>
        <taxon>Petrolisthes</taxon>
    </lineage>
</organism>
<comment type="caution">
    <text evidence="2">The sequence shown here is derived from an EMBL/GenBank/DDBJ whole genome shotgun (WGS) entry which is preliminary data.</text>
</comment>
<dbReference type="Proteomes" id="UP001286313">
    <property type="component" value="Unassembled WGS sequence"/>
</dbReference>
<gene>
    <name evidence="2" type="ORF">Pcinc_016754</name>
</gene>
<keyword evidence="3" id="KW-1185">Reference proteome</keyword>
<proteinExistence type="predicted"/>